<protein>
    <submittedName>
        <fullName evidence="2">Uncharacterized protein</fullName>
    </submittedName>
</protein>
<name>A0A7M7J338_VARDE</name>
<organism evidence="2 3">
    <name type="scientific">Varroa destructor</name>
    <name type="common">Honeybee mite</name>
    <dbReference type="NCBI Taxonomy" id="109461"/>
    <lineage>
        <taxon>Eukaryota</taxon>
        <taxon>Metazoa</taxon>
        <taxon>Ecdysozoa</taxon>
        <taxon>Arthropoda</taxon>
        <taxon>Chelicerata</taxon>
        <taxon>Arachnida</taxon>
        <taxon>Acari</taxon>
        <taxon>Parasitiformes</taxon>
        <taxon>Mesostigmata</taxon>
        <taxon>Gamasina</taxon>
        <taxon>Dermanyssoidea</taxon>
        <taxon>Varroidae</taxon>
        <taxon>Varroa</taxon>
    </lineage>
</organism>
<keyword evidence="1" id="KW-0472">Membrane</keyword>
<keyword evidence="3" id="KW-1185">Reference proteome</keyword>
<dbReference type="InParanoid" id="A0A7M7J338"/>
<proteinExistence type="predicted"/>
<reference evidence="2" key="1">
    <citation type="submission" date="2021-01" db="UniProtKB">
        <authorList>
            <consortium name="EnsemblMetazoa"/>
        </authorList>
    </citation>
    <scope>IDENTIFICATION</scope>
</reference>
<keyword evidence="1" id="KW-0812">Transmembrane</keyword>
<sequence>MTSAAFFPDFARGYFCRQSTFPLGEQKGLDDGFLRLASVHFEPFIFQNRSTTHVTIAGPLVITLEAIMAALKLRNATIVSSRLEPYGVDMGNGTHSGILGRVQSGEAHLILNVAICDENRFTFVDPVILLISAYRLLTAKARKVIHPFNFLRAFQPDVWYILFPSINVAACCIFLLDRYIVKGRFGTSPATLSAYIWNFWRRFFPQDECSTFSSVSC</sequence>
<dbReference type="GeneID" id="111243724"/>
<dbReference type="RefSeq" id="XP_022645447.1">
    <property type="nucleotide sequence ID" value="XM_022789712.1"/>
</dbReference>
<keyword evidence="1" id="KW-1133">Transmembrane helix</keyword>
<dbReference type="AlphaFoldDB" id="A0A7M7J338"/>
<evidence type="ECO:0000313" key="2">
    <source>
        <dbReference type="EnsemblMetazoa" id="XP_022645447"/>
    </source>
</evidence>
<dbReference type="KEGG" id="vde:111243724"/>
<dbReference type="EnsemblMetazoa" id="XM_022789712">
    <property type="protein sequence ID" value="XP_022645447"/>
    <property type="gene ID" value="LOC111243724"/>
</dbReference>
<dbReference type="Gene3D" id="3.40.190.10">
    <property type="entry name" value="Periplasmic binding protein-like II"/>
    <property type="match status" value="1"/>
</dbReference>
<dbReference type="OrthoDB" id="6499263at2759"/>
<dbReference type="Proteomes" id="UP000594260">
    <property type="component" value="Unplaced"/>
</dbReference>
<accession>A0A7M7J338</accession>
<evidence type="ECO:0000313" key="3">
    <source>
        <dbReference type="Proteomes" id="UP000594260"/>
    </source>
</evidence>
<feature type="transmembrane region" description="Helical" evidence="1">
    <location>
        <begin position="158"/>
        <end position="176"/>
    </location>
</feature>
<evidence type="ECO:0000256" key="1">
    <source>
        <dbReference type="SAM" id="Phobius"/>
    </source>
</evidence>